<organism evidence="1 2">
    <name type="scientific">Salmonella phage Mushroom</name>
    <dbReference type="NCBI Taxonomy" id="1572716"/>
    <lineage>
        <taxon>Viruses</taxon>
        <taxon>Duplodnaviria</taxon>
        <taxon>Heunggongvirae</taxon>
        <taxon>Uroviricota</taxon>
        <taxon>Caudoviricetes</taxon>
        <taxon>Andersonviridae</taxon>
        <taxon>Ounavirinae</taxon>
        <taxon>Felixounavirus</taxon>
        <taxon>Felixounavirus mushroom</taxon>
    </lineage>
</organism>
<protein>
    <submittedName>
        <fullName evidence="1">Uncharacterized protein</fullName>
    </submittedName>
</protein>
<dbReference type="EMBL" id="KP143762">
    <property type="protein sequence ID" value="AJF40645.1"/>
    <property type="molecule type" value="Genomic_DNA"/>
</dbReference>
<accession>A0A0B5HDT6</accession>
<keyword evidence="2" id="KW-1185">Reference proteome</keyword>
<evidence type="ECO:0000313" key="2">
    <source>
        <dbReference type="Proteomes" id="UP000031806"/>
    </source>
</evidence>
<reference evidence="1 2" key="1">
    <citation type="journal article" date="2015" name="Genome Announc.">
        <title>Complete Genome Sequence of Salmonella enterica Serovar Typhimurium Myophage Mushroom.</title>
        <authorList>
            <person name="Tolen T.N."/>
            <person name="Xie Y."/>
            <person name="Hernandez A.C."/>
            <person name="Kuty Everett G.F."/>
        </authorList>
    </citation>
    <scope>NUCLEOTIDE SEQUENCE [LARGE SCALE GENOMIC DNA]</scope>
</reference>
<proteinExistence type="predicted"/>
<sequence>MKNVDATFEVVKEKFSIIYEAVNCYEASHNLDNWKFTDDHQGGVTVKNPNCQYNEFKYAIPLHYSLKQLSSDYAKQGRENPSKDAYISLQKELERDLEASEYDLAAKVVDANGNTVLESFYLGYAFDWCYSDGDDLEERLKEEVSNSDAETEVLERLESLKDSVMNIFKN</sequence>
<name>A0A0B5HDT6_9CAUD</name>
<dbReference type="Proteomes" id="UP000031806">
    <property type="component" value="Segment"/>
</dbReference>
<gene>
    <name evidence="1" type="ORF">CPT_Mushroom115</name>
</gene>
<evidence type="ECO:0000313" key="1">
    <source>
        <dbReference type="EMBL" id="AJF40645.1"/>
    </source>
</evidence>